<feature type="region of interest" description="Disordered" evidence="1">
    <location>
        <begin position="88"/>
        <end position="108"/>
    </location>
</feature>
<dbReference type="InterPro" id="IPR021100">
    <property type="entry name" value="N-glycosylation_EOS1"/>
</dbReference>
<dbReference type="EMBL" id="LATX01001805">
    <property type="protein sequence ID" value="KTB37890.1"/>
    <property type="molecule type" value="Genomic_DNA"/>
</dbReference>
<evidence type="ECO:0000313" key="3">
    <source>
        <dbReference type="EMBL" id="KTB37890.1"/>
    </source>
</evidence>
<proteinExistence type="predicted"/>
<evidence type="ECO:0000313" key="4">
    <source>
        <dbReference type="Proteomes" id="UP000054988"/>
    </source>
</evidence>
<comment type="caution">
    <text evidence="3">The sequence shown here is derived from an EMBL/GenBank/DDBJ whole genome shotgun (WGS) entry which is preliminary data.</text>
</comment>
<reference evidence="3 4" key="1">
    <citation type="submission" date="2015-12" db="EMBL/GenBank/DDBJ databases">
        <title>Draft genome sequence of Moniliophthora roreri, the causal agent of frosty pod rot of cacao.</title>
        <authorList>
            <person name="Aime M.C."/>
            <person name="Diaz-Valderrama J.R."/>
            <person name="Kijpornyongpan T."/>
            <person name="Phillips-Mora W."/>
        </authorList>
    </citation>
    <scope>NUCLEOTIDE SEQUENCE [LARGE SCALE GENOMIC DNA]</scope>
    <source>
        <strain evidence="3 4">MCA 2952</strain>
    </source>
</reference>
<dbReference type="PANTHER" id="PTHR28147:SF1">
    <property type="entry name" value="N-GLYCOSYLATION PROTEIN EOS1"/>
    <property type="match status" value="1"/>
</dbReference>
<dbReference type="GO" id="GO:0006487">
    <property type="term" value="P:protein N-linked glycosylation"/>
    <property type="evidence" value="ECO:0007669"/>
    <property type="project" value="TreeGrafter"/>
</dbReference>
<sequence>MVSSDDDEAPYFGLALQIRSRRRAKTASRTPPARYSTSVTAKKKTKLPPTLNLDLDYSSKEPLKTFTNSSSPYSTLSSSPLTLLSPTLPISMPKPIPNLDPDSGDDDTYSEDDVKIWHGSSKRTNSALMSKRTNSAGAFNTRPYNPPNYVYSTSSGSSNDIDDKHAKPSGYIPNNIVGSSSYAPKPPSDMSLRARIFSLAVSPLKGKAKAKERDRLICTKPGERGAGETETELDEPPKHLPTARLAPTSAPLIPPHFLQKRVTPLLFQCFRLLAVVPAFIGVLWCILCIIHYEDQPRTGRRRPDRTDYVVSILWALLTGYQCLALTTGLLTRWRVYYPPLATLIRLLGLQAICWPATQFTMTMFDVSIRPVTAWAIAGTSTCMSRSAQIWVTSNLWWDSGSGSDAPPSRKPSVVNLPEATKTDLDGERGPRWRGGRWGGRRWDWNEVVWKCMLPAGVLYCITAWVGEVRREWEGC</sequence>
<keyword evidence="2" id="KW-0472">Membrane</keyword>
<feature type="region of interest" description="Disordered" evidence="1">
    <location>
        <begin position="219"/>
        <end position="240"/>
    </location>
</feature>
<protein>
    <submittedName>
        <fullName evidence="3">Uncharacterized protein</fullName>
    </submittedName>
</protein>
<dbReference type="GO" id="GO:0034599">
    <property type="term" value="P:cellular response to oxidative stress"/>
    <property type="evidence" value="ECO:0007669"/>
    <property type="project" value="InterPro"/>
</dbReference>
<dbReference type="eggNOG" id="KOG2288">
    <property type="taxonomic scope" value="Eukaryota"/>
</dbReference>
<organism evidence="3 4">
    <name type="scientific">Moniliophthora roreri</name>
    <name type="common">Frosty pod rot fungus</name>
    <name type="synonym">Monilia roreri</name>
    <dbReference type="NCBI Taxonomy" id="221103"/>
    <lineage>
        <taxon>Eukaryota</taxon>
        <taxon>Fungi</taxon>
        <taxon>Dikarya</taxon>
        <taxon>Basidiomycota</taxon>
        <taxon>Agaricomycotina</taxon>
        <taxon>Agaricomycetes</taxon>
        <taxon>Agaricomycetidae</taxon>
        <taxon>Agaricales</taxon>
        <taxon>Marasmiineae</taxon>
        <taxon>Marasmiaceae</taxon>
        <taxon>Moniliophthora</taxon>
    </lineage>
</organism>
<keyword evidence="2" id="KW-1133">Transmembrane helix</keyword>
<dbReference type="AlphaFoldDB" id="A0A0W0FNU2"/>
<dbReference type="PANTHER" id="PTHR28147">
    <property type="entry name" value="N-GLYCOSYLATION PROTEIN EOS1"/>
    <property type="match status" value="1"/>
</dbReference>
<feature type="transmembrane region" description="Helical" evidence="2">
    <location>
        <begin position="308"/>
        <end position="330"/>
    </location>
</feature>
<evidence type="ECO:0000256" key="2">
    <source>
        <dbReference type="SAM" id="Phobius"/>
    </source>
</evidence>
<keyword evidence="2" id="KW-0812">Transmembrane</keyword>
<accession>A0A0W0FNU2</accession>
<dbReference type="Pfam" id="PF12326">
    <property type="entry name" value="EOS1"/>
    <property type="match status" value="1"/>
</dbReference>
<dbReference type="Proteomes" id="UP000054988">
    <property type="component" value="Unassembled WGS sequence"/>
</dbReference>
<gene>
    <name evidence="3" type="ORF">WG66_9525</name>
</gene>
<feature type="transmembrane region" description="Helical" evidence="2">
    <location>
        <begin position="265"/>
        <end position="287"/>
    </location>
</feature>
<feature type="region of interest" description="Disordered" evidence="1">
    <location>
        <begin position="21"/>
        <end position="54"/>
    </location>
</feature>
<dbReference type="GO" id="GO:0005789">
    <property type="term" value="C:endoplasmic reticulum membrane"/>
    <property type="evidence" value="ECO:0007669"/>
    <property type="project" value="InterPro"/>
</dbReference>
<name>A0A0W0FNU2_MONRR</name>
<evidence type="ECO:0000256" key="1">
    <source>
        <dbReference type="SAM" id="MobiDB-lite"/>
    </source>
</evidence>